<evidence type="ECO:0000256" key="1">
    <source>
        <dbReference type="SAM" id="MobiDB-lite"/>
    </source>
</evidence>
<feature type="region of interest" description="Disordered" evidence="1">
    <location>
        <begin position="18"/>
        <end position="46"/>
    </location>
</feature>
<accession>A0A392VZ49</accession>
<feature type="compositionally biased region" description="Gly residues" evidence="1">
    <location>
        <begin position="20"/>
        <end position="31"/>
    </location>
</feature>
<comment type="caution">
    <text evidence="2">The sequence shown here is derived from an EMBL/GenBank/DDBJ whole genome shotgun (WGS) entry which is preliminary data.</text>
</comment>
<dbReference type="EMBL" id="LXQA011309851">
    <property type="protein sequence ID" value="MCI92769.1"/>
    <property type="molecule type" value="Genomic_DNA"/>
</dbReference>
<name>A0A392VZ49_9FABA</name>
<protein>
    <submittedName>
        <fullName evidence="2">Uncharacterized protein</fullName>
    </submittedName>
</protein>
<feature type="non-terminal residue" evidence="2">
    <location>
        <position position="1"/>
    </location>
</feature>
<reference evidence="2 3" key="1">
    <citation type="journal article" date="2018" name="Front. Plant Sci.">
        <title>Red Clover (Trifolium pratense) and Zigzag Clover (T. medium) - A Picture of Genomic Similarities and Differences.</title>
        <authorList>
            <person name="Dluhosova J."/>
            <person name="Istvanek J."/>
            <person name="Nedelnik J."/>
            <person name="Repkova J."/>
        </authorList>
    </citation>
    <scope>NUCLEOTIDE SEQUENCE [LARGE SCALE GENOMIC DNA]</scope>
    <source>
        <strain evidence="3">cv. 10/8</strain>
        <tissue evidence="2">Leaf</tissue>
    </source>
</reference>
<dbReference type="Proteomes" id="UP000265520">
    <property type="component" value="Unassembled WGS sequence"/>
</dbReference>
<sequence length="46" mass="4748">HEVESALAMQVNTHQSYYSGKGGSFNKGKGQGPSAKGQIVSARIAA</sequence>
<keyword evidence="3" id="KW-1185">Reference proteome</keyword>
<organism evidence="2 3">
    <name type="scientific">Trifolium medium</name>
    <dbReference type="NCBI Taxonomy" id="97028"/>
    <lineage>
        <taxon>Eukaryota</taxon>
        <taxon>Viridiplantae</taxon>
        <taxon>Streptophyta</taxon>
        <taxon>Embryophyta</taxon>
        <taxon>Tracheophyta</taxon>
        <taxon>Spermatophyta</taxon>
        <taxon>Magnoliopsida</taxon>
        <taxon>eudicotyledons</taxon>
        <taxon>Gunneridae</taxon>
        <taxon>Pentapetalae</taxon>
        <taxon>rosids</taxon>
        <taxon>fabids</taxon>
        <taxon>Fabales</taxon>
        <taxon>Fabaceae</taxon>
        <taxon>Papilionoideae</taxon>
        <taxon>50 kb inversion clade</taxon>
        <taxon>NPAAA clade</taxon>
        <taxon>Hologalegina</taxon>
        <taxon>IRL clade</taxon>
        <taxon>Trifolieae</taxon>
        <taxon>Trifolium</taxon>
    </lineage>
</organism>
<proteinExistence type="predicted"/>
<evidence type="ECO:0000313" key="2">
    <source>
        <dbReference type="EMBL" id="MCI92769.1"/>
    </source>
</evidence>
<evidence type="ECO:0000313" key="3">
    <source>
        <dbReference type="Proteomes" id="UP000265520"/>
    </source>
</evidence>
<dbReference type="AlphaFoldDB" id="A0A392VZ49"/>